<dbReference type="RefSeq" id="XP_006870877.1">
    <property type="nucleotide sequence ID" value="XM_006870815.1"/>
</dbReference>
<keyword evidence="7 15" id="KW-0273">Eye lens protein</keyword>
<feature type="domain" description="SHSP" evidence="20">
    <location>
        <begin position="59"/>
        <end position="173"/>
    </location>
</feature>
<dbReference type="Gene3D" id="2.60.40.790">
    <property type="match status" value="1"/>
</dbReference>
<evidence type="ECO:0000256" key="14">
    <source>
        <dbReference type="ARBA" id="ARBA00023242"/>
    </source>
</evidence>
<evidence type="ECO:0000256" key="6">
    <source>
        <dbReference type="ARBA" id="ARBA00022553"/>
    </source>
</evidence>
<comment type="similarity">
    <text evidence="15 17 18">Belongs to the small heat shock protein (HSP20) family.</text>
</comment>
<keyword evidence="11" id="KW-1015">Disulfide bond</keyword>
<evidence type="ECO:0000256" key="1">
    <source>
        <dbReference type="ARBA" id="ARBA00003441"/>
    </source>
</evidence>
<evidence type="ECO:0000256" key="13">
    <source>
        <dbReference type="ARBA" id="ARBA00023186"/>
    </source>
</evidence>
<dbReference type="GO" id="GO:0043066">
    <property type="term" value="P:negative regulation of apoptotic process"/>
    <property type="evidence" value="ECO:0007669"/>
    <property type="project" value="TreeGrafter"/>
</dbReference>
<keyword evidence="8 16" id="KW-0479">Metal-binding</keyword>
<sequence>MEVTIQHPWVKCALGPFYPSQLSDQFFGGGLLEYNLVHFLSSTISPHYRLSLFHTVLNSGISELRPTFGFQVRSDRDQFLILLDMKHFPPKDLTVKVLEDFVEIHGKHNEKQDDHGYISRVSHEFHRHYCLPSNVDQSALSCSLSADGMLTFFGPKVQSGTDTSHSERAIPVSREEKATSAPSS</sequence>
<keyword evidence="21" id="KW-1185">Reference proteome</keyword>
<feature type="region of interest" description="Disordered" evidence="19">
    <location>
        <begin position="157"/>
        <end position="184"/>
    </location>
</feature>
<dbReference type="InterPro" id="IPR003090">
    <property type="entry name" value="Alpha-crystallin_N"/>
</dbReference>
<dbReference type="PIRSF" id="PIRSF036514">
    <property type="entry name" value="Sm_HSP_B1"/>
    <property type="match status" value="1"/>
</dbReference>
<organism evidence="21 22">
    <name type="scientific">Chrysochloris asiatica</name>
    <name type="common">Cape golden mole</name>
    <dbReference type="NCBI Taxonomy" id="185453"/>
    <lineage>
        <taxon>Eukaryota</taxon>
        <taxon>Metazoa</taxon>
        <taxon>Chordata</taxon>
        <taxon>Craniata</taxon>
        <taxon>Vertebrata</taxon>
        <taxon>Euteleostomi</taxon>
        <taxon>Mammalia</taxon>
        <taxon>Eutheria</taxon>
        <taxon>Afrotheria</taxon>
        <taxon>Chrysochloridae</taxon>
        <taxon>Chrysochlorinae</taxon>
        <taxon>Chrysochloris</taxon>
    </lineage>
</organism>
<dbReference type="OrthoDB" id="1431247at2759"/>
<evidence type="ECO:0000256" key="10">
    <source>
        <dbReference type="ARBA" id="ARBA00022990"/>
    </source>
</evidence>
<keyword evidence="10" id="KW-0007">Acetylation</keyword>
<feature type="compositionally biased region" description="Basic and acidic residues" evidence="19">
    <location>
        <begin position="164"/>
        <end position="178"/>
    </location>
</feature>
<keyword evidence="13 15" id="KW-0143">Chaperone</keyword>
<evidence type="ECO:0000256" key="12">
    <source>
        <dbReference type="ARBA" id="ARBA00023180"/>
    </source>
</evidence>
<reference evidence="22" key="1">
    <citation type="submission" date="2025-08" db="UniProtKB">
        <authorList>
            <consortium name="RefSeq"/>
        </authorList>
    </citation>
    <scope>IDENTIFICATION</scope>
    <source>
        <tissue evidence="22">Spleen</tissue>
    </source>
</reference>
<evidence type="ECO:0000259" key="20">
    <source>
        <dbReference type="PROSITE" id="PS01031"/>
    </source>
</evidence>
<dbReference type="InterPro" id="IPR001436">
    <property type="entry name" value="Alpha-crystallin/sHSP_animal"/>
</dbReference>
<dbReference type="Pfam" id="PF00011">
    <property type="entry name" value="HSP20"/>
    <property type="match status" value="1"/>
</dbReference>
<accession>A0A9B0TV46</accession>
<comment type="function">
    <text evidence="15">May contribute to the transparency and refractive index of the lens. Has chaperone-like activity, preventing aggregation of various proteins under a wide range of stress conditions.</text>
</comment>
<dbReference type="PANTHER" id="PTHR45640:SF14">
    <property type="entry name" value="ALPHA-CRYSTALLIN A CHAIN"/>
    <property type="match status" value="1"/>
</dbReference>
<comment type="subcellular location">
    <subcellularLocation>
        <location evidence="3">Cytoplasm</location>
    </subcellularLocation>
    <subcellularLocation>
        <location evidence="2">Nucleus</location>
    </subcellularLocation>
</comment>
<evidence type="ECO:0000256" key="3">
    <source>
        <dbReference type="ARBA" id="ARBA00004496"/>
    </source>
</evidence>
<dbReference type="GO" id="GO:0051082">
    <property type="term" value="F:unfolded protein binding"/>
    <property type="evidence" value="ECO:0007669"/>
    <property type="project" value="TreeGrafter"/>
</dbReference>
<evidence type="ECO:0000256" key="19">
    <source>
        <dbReference type="SAM" id="MobiDB-lite"/>
    </source>
</evidence>
<evidence type="ECO:0000256" key="11">
    <source>
        <dbReference type="ARBA" id="ARBA00023157"/>
    </source>
</evidence>
<dbReference type="InterPro" id="IPR008978">
    <property type="entry name" value="HSP20-like_chaperone"/>
</dbReference>
<evidence type="ECO:0000256" key="8">
    <source>
        <dbReference type="ARBA" id="ARBA00022723"/>
    </source>
</evidence>
<dbReference type="AlphaFoldDB" id="A0A9B0TV46"/>
<gene>
    <name evidence="22" type="primary">CRYAA</name>
</gene>
<evidence type="ECO:0000256" key="7">
    <source>
        <dbReference type="ARBA" id="ARBA00022613"/>
    </source>
</evidence>
<evidence type="ECO:0000256" key="17">
    <source>
        <dbReference type="PROSITE-ProRule" id="PRU00285"/>
    </source>
</evidence>
<evidence type="ECO:0000256" key="18">
    <source>
        <dbReference type="RuleBase" id="RU003616"/>
    </source>
</evidence>
<feature type="binding site" evidence="16">
    <location>
        <position position="115"/>
    </location>
    <ligand>
        <name>Zn(2+)</name>
        <dbReference type="ChEBI" id="CHEBI:29105"/>
        <label>1</label>
    </ligand>
</feature>
<evidence type="ECO:0000256" key="2">
    <source>
        <dbReference type="ARBA" id="ARBA00004123"/>
    </source>
</evidence>
<dbReference type="GO" id="GO:0005634">
    <property type="term" value="C:nucleus"/>
    <property type="evidence" value="ECO:0007669"/>
    <property type="project" value="UniProtKB-SubCell"/>
</dbReference>
<name>A0A9B0TV46_CHRAS</name>
<keyword evidence="14" id="KW-0539">Nucleus</keyword>
<dbReference type="GO" id="GO:0005212">
    <property type="term" value="F:structural constituent of eye lens"/>
    <property type="evidence" value="ECO:0007669"/>
    <property type="project" value="UniProtKB-KW"/>
</dbReference>
<dbReference type="Pfam" id="PF00525">
    <property type="entry name" value="Crystallin"/>
    <property type="match status" value="1"/>
</dbReference>
<keyword evidence="9 16" id="KW-0862">Zinc</keyword>
<proteinExistence type="inferred from homology"/>
<comment type="function">
    <text evidence="1">Contributes to the transparency and refractive index of the lens. In its oxidized form (absence of intramolecular disulfide bond), acts as a chaperone, preventing aggregation of various proteins under a wide range of stress conditions. Required for the correct formation of lens intermediate filaments as part of a complex composed of BFSP1, BFSP2 and CRYAA.</text>
</comment>
<keyword evidence="6" id="KW-0597">Phosphoprotein</keyword>
<dbReference type="PANTHER" id="PTHR45640">
    <property type="entry name" value="HEAT SHOCK PROTEIN HSP-12.2-RELATED"/>
    <property type="match status" value="1"/>
</dbReference>
<dbReference type="PROSITE" id="PS01031">
    <property type="entry name" value="SHSP"/>
    <property type="match status" value="1"/>
</dbReference>
<evidence type="ECO:0000313" key="21">
    <source>
        <dbReference type="Proteomes" id="UP000504623"/>
    </source>
</evidence>
<dbReference type="CTD" id="1409"/>
<dbReference type="Proteomes" id="UP000504623">
    <property type="component" value="Unplaced"/>
</dbReference>
<dbReference type="GO" id="GO:0046872">
    <property type="term" value="F:metal ion binding"/>
    <property type="evidence" value="ECO:0007669"/>
    <property type="project" value="UniProtKB-KW"/>
</dbReference>
<keyword evidence="12" id="KW-0325">Glycoprotein</keyword>
<evidence type="ECO:0000256" key="4">
    <source>
        <dbReference type="ARBA" id="ARBA00018827"/>
    </source>
</evidence>
<evidence type="ECO:0000256" key="15">
    <source>
        <dbReference type="PIRNR" id="PIRNR036514"/>
    </source>
</evidence>
<dbReference type="GO" id="GO:0005737">
    <property type="term" value="C:cytoplasm"/>
    <property type="evidence" value="ECO:0007669"/>
    <property type="project" value="UniProtKB-SubCell"/>
</dbReference>
<dbReference type="PRINTS" id="PR00299">
    <property type="entry name" value="ACRYSTALLIN"/>
</dbReference>
<evidence type="ECO:0000256" key="5">
    <source>
        <dbReference type="ARBA" id="ARBA00022490"/>
    </source>
</evidence>
<dbReference type="InterPro" id="IPR055269">
    <property type="entry name" value="Alpha-crystallin/HSP_16"/>
</dbReference>
<evidence type="ECO:0000313" key="22">
    <source>
        <dbReference type="RefSeq" id="XP_006870877.1"/>
    </source>
</evidence>
<dbReference type="GO" id="GO:0009408">
    <property type="term" value="P:response to heat"/>
    <property type="evidence" value="ECO:0007669"/>
    <property type="project" value="TreeGrafter"/>
</dbReference>
<dbReference type="GeneID" id="102834226"/>
<keyword evidence="5" id="KW-0963">Cytoplasm</keyword>
<feature type="binding site" evidence="16">
    <location>
        <position position="110"/>
    </location>
    <ligand>
        <name>Zn(2+)</name>
        <dbReference type="ChEBI" id="CHEBI:29105"/>
        <label>1</label>
    </ligand>
</feature>
<dbReference type="GO" id="GO:0042026">
    <property type="term" value="P:protein refolding"/>
    <property type="evidence" value="ECO:0007669"/>
    <property type="project" value="TreeGrafter"/>
</dbReference>
<feature type="binding site" evidence="16">
    <location>
        <position position="165"/>
    </location>
    <ligand>
        <name>Zn(2+)</name>
        <dbReference type="ChEBI" id="CHEBI:29105"/>
        <label>1</label>
    </ligand>
</feature>
<dbReference type="SUPFAM" id="SSF49764">
    <property type="entry name" value="HSP20-like chaperones"/>
    <property type="match status" value="1"/>
</dbReference>
<dbReference type="InterPro" id="IPR002068">
    <property type="entry name" value="A-crystallin/Hsp20_dom"/>
</dbReference>
<evidence type="ECO:0000256" key="9">
    <source>
        <dbReference type="ARBA" id="ARBA00022833"/>
    </source>
</evidence>
<dbReference type="GO" id="GO:0002088">
    <property type="term" value="P:lens development in camera-type eye"/>
    <property type="evidence" value="ECO:0007669"/>
    <property type="project" value="TreeGrafter"/>
</dbReference>
<protein>
    <recommendedName>
        <fullName evidence="4">Alpha-crystallin A chain</fullName>
    </recommendedName>
</protein>
<evidence type="ECO:0000256" key="16">
    <source>
        <dbReference type="PIRSR" id="PIRSR036514-1"/>
    </source>
</evidence>
<feature type="binding site" evidence="16">
    <location>
        <position position="108"/>
    </location>
    <ligand>
        <name>Zn(2+)</name>
        <dbReference type="ChEBI" id="CHEBI:29105"/>
        <label>1</label>
    </ligand>
</feature>